<evidence type="ECO:0000313" key="1">
    <source>
        <dbReference type="EMBL" id="KAG0429992.1"/>
    </source>
</evidence>
<evidence type="ECO:0000313" key="2">
    <source>
        <dbReference type="Proteomes" id="UP000805193"/>
    </source>
</evidence>
<accession>A0AC60QB84</accession>
<name>A0AC60QB84_IXOPE</name>
<protein>
    <submittedName>
        <fullName evidence="1">Uncharacterized protein</fullName>
    </submittedName>
</protein>
<comment type="caution">
    <text evidence="1">The sequence shown here is derived from an EMBL/GenBank/DDBJ whole genome shotgun (WGS) entry which is preliminary data.</text>
</comment>
<proteinExistence type="predicted"/>
<gene>
    <name evidence="1" type="ORF">HPB47_023106</name>
</gene>
<keyword evidence="2" id="KW-1185">Reference proteome</keyword>
<sequence length="223" mass="24300">MAAPLRVAFDQVYSDCSCISSRLRKEPGDPRTVFQAELTRCQTTCNAIVPFSVGLFLALFGTFLNTAPGMSATIRCVGEPSKSVALGLQWVSVRLFGTIVSPILFGSMIDLSCVHWQTLCQSQRGACTVYENASMSYNMYGFLIFLKTLSVLFFFAAWLSYRPVAQGAAPYTPGLAPVALKKPEFLGKAPARPLAPSQRLEPEGLQRVFDARALREGPALSSE</sequence>
<organism evidence="1 2">
    <name type="scientific">Ixodes persulcatus</name>
    <name type="common">Taiga tick</name>
    <dbReference type="NCBI Taxonomy" id="34615"/>
    <lineage>
        <taxon>Eukaryota</taxon>
        <taxon>Metazoa</taxon>
        <taxon>Ecdysozoa</taxon>
        <taxon>Arthropoda</taxon>
        <taxon>Chelicerata</taxon>
        <taxon>Arachnida</taxon>
        <taxon>Acari</taxon>
        <taxon>Parasitiformes</taxon>
        <taxon>Ixodida</taxon>
        <taxon>Ixodoidea</taxon>
        <taxon>Ixodidae</taxon>
        <taxon>Ixodinae</taxon>
        <taxon>Ixodes</taxon>
    </lineage>
</organism>
<dbReference type="Proteomes" id="UP000805193">
    <property type="component" value="Unassembled WGS sequence"/>
</dbReference>
<reference evidence="1 2" key="1">
    <citation type="journal article" date="2020" name="Cell">
        <title>Large-Scale Comparative Analyses of Tick Genomes Elucidate Their Genetic Diversity and Vector Capacities.</title>
        <authorList>
            <consortium name="Tick Genome and Microbiome Consortium (TIGMIC)"/>
            <person name="Jia N."/>
            <person name="Wang J."/>
            <person name="Shi W."/>
            <person name="Du L."/>
            <person name="Sun Y."/>
            <person name="Zhan W."/>
            <person name="Jiang J.F."/>
            <person name="Wang Q."/>
            <person name="Zhang B."/>
            <person name="Ji P."/>
            <person name="Bell-Sakyi L."/>
            <person name="Cui X.M."/>
            <person name="Yuan T.T."/>
            <person name="Jiang B.G."/>
            <person name="Yang W.F."/>
            <person name="Lam T.T."/>
            <person name="Chang Q.C."/>
            <person name="Ding S.J."/>
            <person name="Wang X.J."/>
            <person name="Zhu J.G."/>
            <person name="Ruan X.D."/>
            <person name="Zhao L."/>
            <person name="Wei J.T."/>
            <person name="Ye R.Z."/>
            <person name="Que T.C."/>
            <person name="Du C.H."/>
            <person name="Zhou Y.H."/>
            <person name="Cheng J.X."/>
            <person name="Dai P.F."/>
            <person name="Guo W.B."/>
            <person name="Han X.H."/>
            <person name="Huang E.J."/>
            <person name="Li L.F."/>
            <person name="Wei W."/>
            <person name="Gao Y.C."/>
            <person name="Liu J.Z."/>
            <person name="Shao H.Z."/>
            <person name="Wang X."/>
            <person name="Wang C.C."/>
            <person name="Yang T.C."/>
            <person name="Huo Q.B."/>
            <person name="Li W."/>
            <person name="Chen H.Y."/>
            <person name="Chen S.E."/>
            <person name="Zhou L.G."/>
            <person name="Ni X.B."/>
            <person name="Tian J.H."/>
            <person name="Sheng Y."/>
            <person name="Liu T."/>
            <person name="Pan Y.S."/>
            <person name="Xia L.Y."/>
            <person name="Li J."/>
            <person name="Zhao F."/>
            <person name="Cao W.C."/>
        </authorList>
    </citation>
    <scope>NUCLEOTIDE SEQUENCE [LARGE SCALE GENOMIC DNA]</scope>
    <source>
        <strain evidence="1">Iper-2018</strain>
    </source>
</reference>
<dbReference type="EMBL" id="JABSTQ010009363">
    <property type="protein sequence ID" value="KAG0429992.1"/>
    <property type="molecule type" value="Genomic_DNA"/>
</dbReference>